<evidence type="ECO:0000313" key="6">
    <source>
        <dbReference type="EMBL" id="KAG6397225.1"/>
    </source>
</evidence>
<feature type="compositionally biased region" description="Polar residues" evidence="4">
    <location>
        <begin position="1295"/>
        <end position="1311"/>
    </location>
</feature>
<evidence type="ECO:0000313" key="7">
    <source>
        <dbReference type="Proteomes" id="UP000298416"/>
    </source>
</evidence>
<feature type="region of interest" description="Disordered" evidence="4">
    <location>
        <begin position="1295"/>
        <end position="1315"/>
    </location>
</feature>
<dbReference type="Proteomes" id="UP000298416">
    <property type="component" value="Unassembled WGS sequence"/>
</dbReference>
<name>A0A8X8WLZ1_SALSN</name>
<dbReference type="GO" id="GO:0003723">
    <property type="term" value="F:RNA binding"/>
    <property type="evidence" value="ECO:0007669"/>
    <property type="project" value="UniProtKB-KW"/>
</dbReference>
<sequence length="1762" mass="196677">MEEFPEELRTPPVALACLIGCPEVHPLITAHLHSQQPPINAVALPDFSMIPPKKPPRDTLEPPAGIIKRDWFSKHRTRIPAVVAAIFSSRDVSGDPAQRLQVCNDLDKLKASIRGRNIKLGVLVVTKWNDKGLLWTVLGELANTYYRDEGRRVRSRLEKKNYSSMELNVRYCFKVAIYAEFRRDWLEALKLYEDAYHALREMVGTSTRMPPIQRLVEIKAVAEQLHFNMSMILLHGGKVLEAITWFRQHTANYRKLVGAPEVIFLHWEWLSRQYMVFAQLLETSSPNALHVPSTAPVAEEKPTEWEFHPAYYYQLAASYLKEKNTCLEFAISMSVDVGSFDGSAESVVASAYLGQYSRLLEHEDAFIMQPLTDMEYAHYALAEGKRFKDSFEIIALLKKSFEAYSSSKAERTAAYCGLQMAREYFSLNDFSNAKQIFDSLANLYRREGWLLSLWEVLGYLRECSKGMSSAKDFIEYSLEMASLPETTGFSESFSKDCGPAGPATPSQREKIHKEAFEVARGESELNSDEQNSAFKVKSDYPIYLEIDVISPLRVTLLALVAFHQPMVKPGGQSLITISLRSQLPINVEIDQLEVQFNQSECNFIITNGQKPLSSTDIVQPGHRVETAPDLVLATNKWLRLTYDIKSDLSGKLECIYVIARVGPNFTICCRAESPALINDSPLWKFENRLETIPIKDPGLALSGQKAIQVEEPEPQVDLILHSSGPALVGESFILPVTVSSRGHAVHSGELKINLVDTRGGGLLSPRGEESFSSENIHVELVDISCDAPQDQSEAPSDKIQKIQPSFGLISVPSLDMGESWSCKLKIKWNHPKPIMLYVSLGYLPRSDEPSLQKVHVHKSLQIEGTTAVAINHRYMLPFRKDPLLLLKLKSISETDQTPYLALNEKTLLIISVKNCSEVPLRLLSMSIETEVKSDACTIQPQQEEFREAVVNMPGEEFKKVFTIIPKVKSTKLKIGNVSLRWERDSNATSSQVTKYRLPDVNVELPLLAVSLECPPHAFIGNPFLYSVKILNQTEILQEIKCSISDSQSFVLSGPHSDTMLVLPRSAQVLTYMLVPLGLGSLQLPRVTVASVRYSAGLLPSNASLLVFVYPTKPHVDLKPPEAADLLQKLSLDSQAKTIELLDATKKPSVDSGNVANGIQERSVTPQIPDFMDPRVCYYPSPAYYYTPFEGNEWEDYTRYLSPDGVEPTPGSYGDLYHGYGYPPYGPYSPAVSPIPTMSHDGQLYSPQQYQYPTPYFQPLPPTNGLYPSGALGKGDIATSGGADLVPLLVDSSNSKSNGVAGSVATKGNNGTAMARPAYQNSSFNANGSYGRDALPGRIPSSGYQNPRFGFDGLHSPVPWLETPYFSDSQQRPITSSAMTSAVGNGNSVPSSRSQNYQPHLMGSNHPRPLSLMNSANGYINRMYPNKLYGQYGNAYRSGVGYGSNAYDTRSGGNGWVAVDSKYKPRGRGNGYYGYGNENMDGLNELNRGPRTKSTKNTKGYSPVALAVKGQNIPLAETADIEKSIVVPDREQYNRSDFPETYPDAKFFIIKSYSEDDVHKSIKYNIWASTPNGNKKLDAAYQSAQQKPESCPIFLFFSVNTSGQFVGVAEMVGPVDFNKNMDYWQQDKWIGCFPVKWHIVKDVPNSLLKHITLENNENKPVTNSRDTQEVKLAQGLEVLKIFKDYVSKQCILDDFDFYEDRQKKILEKKAKQQHFHKQTQVWEGKPTELKKEGVNAQVEKESESAVVANGNGGCYRKPHPYQV</sequence>
<dbReference type="Pfam" id="PF11817">
    <property type="entry name" value="Foie-gras_1"/>
    <property type="match status" value="1"/>
</dbReference>
<comment type="subcellular location">
    <subcellularLocation>
        <location evidence="1">Cytoplasm</location>
    </subcellularLocation>
</comment>
<dbReference type="GO" id="GO:0005737">
    <property type="term" value="C:cytoplasm"/>
    <property type="evidence" value="ECO:0007669"/>
    <property type="project" value="UniProtKB-SubCell"/>
</dbReference>
<dbReference type="PROSITE" id="PS50882">
    <property type="entry name" value="YTH"/>
    <property type="match status" value="1"/>
</dbReference>
<comment type="caution">
    <text evidence="6">The sequence shown here is derived from an EMBL/GenBank/DDBJ whole genome shotgun (WGS) entry which is preliminary data.</text>
</comment>
<feature type="domain" description="YTH" evidence="5">
    <location>
        <begin position="1544"/>
        <end position="1681"/>
    </location>
</feature>
<dbReference type="SUPFAM" id="SSF48452">
    <property type="entry name" value="TPR-like"/>
    <property type="match status" value="1"/>
</dbReference>
<dbReference type="FunFam" id="3.10.590.10:FF:000001">
    <property type="entry name" value="YTH domain family 1, isoform CRA_a"/>
    <property type="match status" value="1"/>
</dbReference>
<dbReference type="InterPro" id="IPR021773">
    <property type="entry name" value="TPC11"/>
</dbReference>
<reference evidence="6" key="2">
    <citation type="submission" date="2020-08" db="EMBL/GenBank/DDBJ databases">
        <title>Plant Genome Project.</title>
        <authorList>
            <person name="Zhang R.-G."/>
        </authorList>
    </citation>
    <scope>NUCLEOTIDE SEQUENCE</scope>
    <source>
        <strain evidence="6">Huo1</strain>
        <tissue evidence="6">Leaf</tissue>
    </source>
</reference>
<dbReference type="InterPro" id="IPR011990">
    <property type="entry name" value="TPR-like_helical_dom_sf"/>
</dbReference>
<keyword evidence="3" id="KW-0694">RNA-binding</keyword>
<organism evidence="6">
    <name type="scientific">Salvia splendens</name>
    <name type="common">Scarlet sage</name>
    <dbReference type="NCBI Taxonomy" id="180675"/>
    <lineage>
        <taxon>Eukaryota</taxon>
        <taxon>Viridiplantae</taxon>
        <taxon>Streptophyta</taxon>
        <taxon>Embryophyta</taxon>
        <taxon>Tracheophyta</taxon>
        <taxon>Spermatophyta</taxon>
        <taxon>Magnoliopsida</taxon>
        <taxon>eudicotyledons</taxon>
        <taxon>Gunneridae</taxon>
        <taxon>Pentapetalae</taxon>
        <taxon>asterids</taxon>
        <taxon>lamiids</taxon>
        <taxon>Lamiales</taxon>
        <taxon>Lamiaceae</taxon>
        <taxon>Nepetoideae</taxon>
        <taxon>Mentheae</taxon>
        <taxon>Salviinae</taxon>
        <taxon>Salvia</taxon>
        <taxon>Salvia subgen. Calosphace</taxon>
        <taxon>core Calosphace</taxon>
    </lineage>
</organism>
<keyword evidence="7" id="KW-1185">Reference proteome</keyword>
<reference evidence="6" key="1">
    <citation type="submission" date="2018-01" db="EMBL/GenBank/DDBJ databases">
        <authorList>
            <person name="Mao J.F."/>
        </authorList>
    </citation>
    <scope>NUCLEOTIDE SEQUENCE</scope>
    <source>
        <strain evidence="6">Huo1</strain>
        <tissue evidence="6">Leaf</tissue>
    </source>
</reference>
<gene>
    <name evidence="6" type="ORF">SASPL_143391</name>
</gene>
<keyword evidence="2" id="KW-0963">Cytoplasm</keyword>
<evidence type="ECO:0000256" key="2">
    <source>
        <dbReference type="ARBA" id="ARBA00022490"/>
    </source>
</evidence>
<dbReference type="PANTHER" id="PTHR14374">
    <property type="entry name" value="FOIE GRAS"/>
    <property type="match status" value="1"/>
</dbReference>
<dbReference type="CDD" id="cd21134">
    <property type="entry name" value="YTH"/>
    <property type="match status" value="1"/>
</dbReference>
<dbReference type="InterPro" id="IPR007275">
    <property type="entry name" value="YTH_domain"/>
</dbReference>
<protein>
    <recommendedName>
        <fullName evidence="5">YTH domain-containing protein</fullName>
    </recommendedName>
</protein>
<evidence type="ECO:0000256" key="3">
    <source>
        <dbReference type="ARBA" id="ARBA00022884"/>
    </source>
</evidence>
<evidence type="ECO:0000256" key="1">
    <source>
        <dbReference type="ARBA" id="ARBA00004496"/>
    </source>
</evidence>
<dbReference type="PANTHER" id="PTHR14374:SF0">
    <property type="entry name" value="TRAFFICKING PROTEIN PARTICLE COMPLEX SUBUNIT 11"/>
    <property type="match status" value="1"/>
</dbReference>
<evidence type="ECO:0000256" key="4">
    <source>
        <dbReference type="SAM" id="MobiDB-lite"/>
    </source>
</evidence>
<dbReference type="EMBL" id="PNBA02000016">
    <property type="protein sequence ID" value="KAG6397225.1"/>
    <property type="molecule type" value="Genomic_DNA"/>
</dbReference>
<accession>A0A8X8WLZ1</accession>
<proteinExistence type="predicted"/>
<dbReference type="Gene3D" id="3.10.590.10">
    <property type="entry name" value="ph1033 like domains"/>
    <property type="match status" value="1"/>
</dbReference>
<evidence type="ECO:0000259" key="5">
    <source>
        <dbReference type="PROSITE" id="PS50882"/>
    </source>
</evidence>
<dbReference type="Pfam" id="PF04146">
    <property type="entry name" value="YTH"/>
    <property type="match status" value="1"/>
</dbReference>